<dbReference type="AlphaFoldDB" id="A0A4P9XNS2"/>
<accession>A0A4P9XNS2</accession>
<organism evidence="2 3">
    <name type="scientific">Thamnocephalis sphaerospora</name>
    <dbReference type="NCBI Taxonomy" id="78915"/>
    <lineage>
        <taxon>Eukaryota</taxon>
        <taxon>Fungi</taxon>
        <taxon>Fungi incertae sedis</taxon>
        <taxon>Zoopagomycota</taxon>
        <taxon>Zoopagomycotina</taxon>
        <taxon>Zoopagomycetes</taxon>
        <taxon>Zoopagales</taxon>
        <taxon>Sigmoideomycetaceae</taxon>
        <taxon>Thamnocephalis</taxon>
    </lineage>
</organism>
<keyword evidence="1" id="KW-0812">Transmembrane</keyword>
<evidence type="ECO:0000313" key="2">
    <source>
        <dbReference type="EMBL" id="RKP07482.1"/>
    </source>
</evidence>
<dbReference type="EMBL" id="KZ992713">
    <property type="protein sequence ID" value="RKP07482.1"/>
    <property type="molecule type" value="Genomic_DNA"/>
</dbReference>
<feature type="transmembrane region" description="Helical" evidence="1">
    <location>
        <begin position="6"/>
        <end position="25"/>
    </location>
</feature>
<keyword evidence="3" id="KW-1185">Reference proteome</keyword>
<keyword evidence="1" id="KW-1133">Transmembrane helix</keyword>
<evidence type="ECO:0000313" key="3">
    <source>
        <dbReference type="Proteomes" id="UP000271241"/>
    </source>
</evidence>
<feature type="transmembrane region" description="Helical" evidence="1">
    <location>
        <begin position="128"/>
        <end position="148"/>
    </location>
</feature>
<evidence type="ECO:0000256" key="1">
    <source>
        <dbReference type="SAM" id="Phobius"/>
    </source>
</evidence>
<name>A0A4P9XNS2_9FUNG</name>
<sequence length="286" mass="31906">MAPSLLYVVSALGALNIACCCVLIWSRIQQTRWSCIERTLDVVCASSGTMQKPCSLRNATNCAMLLLDKDISAVVLGSILYMSVVAEMLSVLVEACYRWTCKDDADLLHHCQQQQSIPLAKFPWSYRCTLGTLAFLIASIVPTIVLALDNGFAQTSSCPPRHAGGIRLRHITFALRLLHQFPLLVYGMLDASIVRRYTNQQRHIIVQERQCANIRVSRPLDATVAYDWEDIEALGLADAWPKWRPKVPVASVDAQLDKQQDTDPPVYEYTYGDDIWVIPIVAAGKP</sequence>
<protein>
    <submittedName>
        <fullName evidence="2">Uncharacterized protein</fullName>
    </submittedName>
</protein>
<keyword evidence="1" id="KW-0472">Membrane</keyword>
<dbReference type="Proteomes" id="UP000271241">
    <property type="component" value="Unassembled WGS sequence"/>
</dbReference>
<gene>
    <name evidence="2" type="ORF">THASP1DRAFT_24375</name>
</gene>
<reference evidence="3" key="1">
    <citation type="journal article" date="2018" name="Nat. Microbiol.">
        <title>Leveraging single-cell genomics to expand the fungal tree of life.</title>
        <authorList>
            <person name="Ahrendt S.R."/>
            <person name="Quandt C.A."/>
            <person name="Ciobanu D."/>
            <person name="Clum A."/>
            <person name="Salamov A."/>
            <person name="Andreopoulos B."/>
            <person name="Cheng J.F."/>
            <person name="Woyke T."/>
            <person name="Pelin A."/>
            <person name="Henrissat B."/>
            <person name="Reynolds N.K."/>
            <person name="Benny G.L."/>
            <person name="Smith M.E."/>
            <person name="James T.Y."/>
            <person name="Grigoriev I.V."/>
        </authorList>
    </citation>
    <scope>NUCLEOTIDE SEQUENCE [LARGE SCALE GENOMIC DNA]</scope>
    <source>
        <strain evidence="3">RSA 1356</strain>
    </source>
</reference>
<proteinExistence type="predicted"/>